<dbReference type="PANTHER" id="PTHR46060:SF2">
    <property type="entry name" value="HISTONE-LYSINE N-METHYLTRANSFERASE SETMAR"/>
    <property type="match status" value="1"/>
</dbReference>
<dbReference type="GO" id="GO:0044547">
    <property type="term" value="F:DNA topoisomerase binding"/>
    <property type="evidence" value="ECO:0007669"/>
    <property type="project" value="TreeGrafter"/>
</dbReference>
<organism evidence="5">
    <name type="scientific">Angiostrongylus costaricensis</name>
    <name type="common">Nematode worm</name>
    <dbReference type="NCBI Taxonomy" id="334426"/>
    <lineage>
        <taxon>Eukaryota</taxon>
        <taxon>Metazoa</taxon>
        <taxon>Ecdysozoa</taxon>
        <taxon>Nematoda</taxon>
        <taxon>Chromadorea</taxon>
        <taxon>Rhabditida</taxon>
        <taxon>Rhabditina</taxon>
        <taxon>Rhabditomorpha</taxon>
        <taxon>Strongyloidea</taxon>
        <taxon>Metastrongylidae</taxon>
        <taxon>Angiostrongylus</taxon>
    </lineage>
</organism>
<proteinExistence type="predicted"/>
<dbReference type="InterPro" id="IPR041426">
    <property type="entry name" value="Mos1_HTH"/>
</dbReference>
<evidence type="ECO:0000256" key="1">
    <source>
        <dbReference type="SAM" id="MobiDB-lite"/>
    </source>
</evidence>
<evidence type="ECO:0000259" key="2">
    <source>
        <dbReference type="Pfam" id="PF17906"/>
    </source>
</evidence>
<dbReference type="STRING" id="334426.A0A0R3PBA7"/>
<dbReference type="GO" id="GO:0003690">
    <property type="term" value="F:double-stranded DNA binding"/>
    <property type="evidence" value="ECO:0007669"/>
    <property type="project" value="TreeGrafter"/>
</dbReference>
<gene>
    <name evidence="3" type="ORF">ACOC_LOCUS955</name>
</gene>
<dbReference type="GO" id="GO:0000729">
    <property type="term" value="P:DNA double-strand break processing"/>
    <property type="evidence" value="ECO:0007669"/>
    <property type="project" value="TreeGrafter"/>
</dbReference>
<dbReference type="GO" id="GO:0046975">
    <property type="term" value="F:histone H3K36 methyltransferase activity"/>
    <property type="evidence" value="ECO:0007669"/>
    <property type="project" value="TreeGrafter"/>
</dbReference>
<evidence type="ECO:0000313" key="5">
    <source>
        <dbReference type="WBParaSite" id="ACOC_0000095401-mRNA-1"/>
    </source>
</evidence>
<reference evidence="5" key="1">
    <citation type="submission" date="2016-04" db="UniProtKB">
        <authorList>
            <consortium name="WormBaseParasite"/>
        </authorList>
    </citation>
    <scope>IDENTIFICATION</scope>
</reference>
<dbReference type="GO" id="GO:0031297">
    <property type="term" value="P:replication fork processing"/>
    <property type="evidence" value="ECO:0007669"/>
    <property type="project" value="TreeGrafter"/>
</dbReference>
<dbReference type="GO" id="GO:0042800">
    <property type="term" value="F:histone H3K4 methyltransferase activity"/>
    <property type="evidence" value="ECO:0007669"/>
    <property type="project" value="TreeGrafter"/>
</dbReference>
<feature type="region of interest" description="Disordered" evidence="1">
    <location>
        <begin position="92"/>
        <end position="123"/>
    </location>
</feature>
<feature type="compositionally biased region" description="Polar residues" evidence="1">
    <location>
        <begin position="113"/>
        <end position="123"/>
    </location>
</feature>
<protein>
    <submittedName>
        <fullName evidence="5">HTH_48 domain-containing protein</fullName>
    </submittedName>
</protein>
<dbReference type="PANTHER" id="PTHR46060">
    <property type="entry name" value="MARINER MOS1 TRANSPOSASE-LIKE PROTEIN"/>
    <property type="match status" value="1"/>
</dbReference>
<dbReference type="EMBL" id="UYYA01000121">
    <property type="protein sequence ID" value="VDM52540.1"/>
    <property type="molecule type" value="Genomic_DNA"/>
</dbReference>
<dbReference type="GO" id="GO:0044774">
    <property type="term" value="P:mitotic DNA integrity checkpoint signaling"/>
    <property type="evidence" value="ECO:0007669"/>
    <property type="project" value="TreeGrafter"/>
</dbReference>
<feature type="domain" description="Mos1 transposase HTH" evidence="2">
    <location>
        <begin position="37"/>
        <end position="83"/>
    </location>
</feature>
<dbReference type="GO" id="GO:0006303">
    <property type="term" value="P:double-strand break repair via nonhomologous end joining"/>
    <property type="evidence" value="ECO:0007669"/>
    <property type="project" value="TreeGrafter"/>
</dbReference>
<dbReference type="GO" id="GO:0003697">
    <property type="term" value="F:single-stranded DNA binding"/>
    <property type="evidence" value="ECO:0007669"/>
    <property type="project" value="TreeGrafter"/>
</dbReference>
<dbReference type="GO" id="GO:0000014">
    <property type="term" value="F:single-stranded DNA endodeoxyribonuclease activity"/>
    <property type="evidence" value="ECO:0007669"/>
    <property type="project" value="TreeGrafter"/>
</dbReference>
<accession>A0A0R3PBA7</accession>
<keyword evidence="4" id="KW-1185">Reference proteome</keyword>
<dbReference type="WBParaSite" id="ACOC_0000095401-mRNA-1">
    <property type="protein sequence ID" value="ACOC_0000095401-mRNA-1"/>
    <property type="gene ID" value="ACOC_0000095401"/>
</dbReference>
<dbReference type="GO" id="GO:0000793">
    <property type="term" value="C:condensed chromosome"/>
    <property type="evidence" value="ECO:0007669"/>
    <property type="project" value="TreeGrafter"/>
</dbReference>
<dbReference type="OrthoDB" id="5872915at2759"/>
<dbReference type="GO" id="GO:0005634">
    <property type="term" value="C:nucleus"/>
    <property type="evidence" value="ECO:0007669"/>
    <property type="project" value="TreeGrafter"/>
</dbReference>
<dbReference type="Gene3D" id="1.10.10.1450">
    <property type="match status" value="1"/>
</dbReference>
<dbReference type="InterPro" id="IPR052709">
    <property type="entry name" value="Transposase-MT_Hybrid"/>
</dbReference>
<name>A0A0R3PBA7_ANGCS</name>
<dbReference type="GO" id="GO:0035861">
    <property type="term" value="C:site of double-strand break"/>
    <property type="evidence" value="ECO:0007669"/>
    <property type="project" value="TreeGrafter"/>
</dbReference>
<dbReference type="Proteomes" id="UP000267027">
    <property type="component" value="Unassembled WGS sequence"/>
</dbReference>
<dbReference type="AlphaFoldDB" id="A0A0R3PBA7"/>
<dbReference type="Pfam" id="PF17906">
    <property type="entry name" value="HTH_48"/>
    <property type="match status" value="1"/>
</dbReference>
<dbReference type="OMA" id="EDSANCC"/>
<evidence type="ECO:0000313" key="3">
    <source>
        <dbReference type="EMBL" id="VDM52540.1"/>
    </source>
</evidence>
<sequence>MESNKEEARDVEDNVGSSAFLRRVWKMLVEEAKEDVKTNSRLIFYHQFKLGRSAAEMARDINEVWSERSFGASTVRAWFRKFLFGEFDLEDKEDRRRSNELDDDELRAPVEANTPTTVQEFAE</sequence>
<dbReference type="GO" id="GO:0015074">
    <property type="term" value="P:DNA integration"/>
    <property type="evidence" value="ECO:0007669"/>
    <property type="project" value="TreeGrafter"/>
</dbReference>
<evidence type="ECO:0000313" key="4">
    <source>
        <dbReference type="Proteomes" id="UP000267027"/>
    </source>
</evidence>
<reference evidence="3 4" key="2">
    <citation type="submission" date="2018-11" db="EMBL/GenBank/DDBJ databases">
        <authorList>
            <consortium name="Pathogen Informatics"/>
        </authorList>
    </citation>
    <scope>NUCLEOTIDE SEQUENCE [LARGE SCALE GENOMIC DNA]</scope>
    <source>
        <strain evidence="3 4">Costa Rica</strain>
    </source>
</reference>